<sequence>MLAKRAASLAARVIGARSFSTSAAISSTRSTVVQVLNNIGSKREFAVIKVVDAIITHQLPELASCLAFLYHLGLHKIGVEPEYIDGIRVTDAKTMDVVRKYFLEQNLRLVTALEKMSVHARPITAGVFSADFVDREKYQLVGKINGVNKSPVKATIDVGYLPILTSLSETPSGHLLNVNADVAASELAREFEPLKIVYLSEIGGLIHGQTAEKISAINLDEEYDLMKQPCVKYGTKLKIKEIHDLLQHLPRSSSIMNLVQGYSEYYGIPEAEPRS</sequence>
<dbReference type="EMBL" id="ML004435">
    <property type="protein sequence ID" value="RKP31981.1"/>
    <property type="molecule type" value="Genomic_DNA"/>
</dbReference>
<dbReference type="SUPFAM" id="SSF53633">
    <property type="entry name" value="Carbamate kinase-like"/>
    <property type="match status" value="1"/>
</dbReference>
<dbReference type="NCBIfam" id="TIGR00761">
    <property type="entry name" value="argB"/>
    <property type="match status" value="1"/>
</dbReference>
<organism evidence="9 10">
    <name type="scientific">Metschnikowia bicuspidata</name>
    <dbReference type="NCBI Taxonomy" id="27322"/>
    <lineage>
        <taxon>Eukaryota</taxon>
        <taxon>Fungi</taxon>
        <taxon>Dikarya</taxon>
        <taxon>Ascomycota</taxon>
        <taxon>Saccharomycotina</taxon>
        <taxon>Pichiomycetes</taxon>
        <taxon>Metschnikowiaceae</taxon>
        <taxon>Metschnikowia</taxon>
    </lineage>
</organism>
<dbReference type="GO" id="GO:0005759">
    <property type="term" value="C:mitochondrial matrix"/>
    <property type="evidence" value="ECO:0007669"/>
    <property type="project" value="TreeGrafter"/>
</dbReference>
<evidence type="ECO:0000313" key="10">
    <source>
        <dbReference type="Proteomes" id="UP000268321"/>
    </source>
</evidence>
<dbReference type="Pfam" id="PF00696">
    <property type="entry name" value="AA_kinase"/>
    <property type="match status" value="1"/>
</dbReference>
<evidence type="ECO:0000256" key="2">
    <source>
        <dbReference type="ARBA" id="ARBA00022605"/>
    </source>
</evidence>
<dbReference type="Proteomes" id="UP000268321">
    <property type="component" value="Unassembled WGS sequence"/>
</dbReference>
<accession>A0A4P9ZI32</accession>
<gene>
    <name evidence="9" type="ORF">METBISCDRAFT_29845</name>
</gene>
<evidence type="ECO:0000256" key="4">
    <source>
        <dbReference type="ARBA" id="ARBA00022741"/>
    </source>
</evidence>
<dbReference type="GO" id="GO:0005524">
    <property type="term" value="F:ATP binding"/>
    <property type="evidence" value="ECO:0007669"/>
    <property type="project" value="UniProtKB-KW"/>
</dbReference>
<dbReference type="InterPro" id="IPR004662">
    <property type="entry name" value="AcgluKinase_fam"/>
</dbReference>
<dbReference type="InterPro" id="IPR036393">
    <property type="entry name" value="AceGlu_kinase-like_sf"/>
</dbReference>
<protein>
    <submittedName>
        <fullName evidence="9">Acetylglutamate kinase</fullName>
    </submittedName>
</protein>
<dbReference type="GO" id="GO:0006526">
    <property type="term" value="P:L-arginine biosynthetic process"/>
    <property type="evidence" value="ECO:0007669"/>
    <property type="project" value="UniProtKB-KW"/>
</dbReference>
<keyword evidence="3" id="KW-0808">Transferase</keyword>
<keyword evidence="6" id="KW-0067">ATP-binding</keyword>
<dbReference type="Gene3D" id="3.40.1160.10">
    <property type="entry name" value="Acetylglutamate kinase-like"/>
    <property type="match status" value="1"/>
</dbReference>
<keyword evidence="5 9" id="KW-0418">Kinase</keyword>
<dbReference type="GO" id="GO:0003991">
    <property type="term" value="F:acetylglutamate kinase activity"/>
    <property type="evidence" value="ECO:0007669"/>
    <property type="project" value="TreeGrafter"/>
</dbReference>
<dbReference type="PANTHER" id="PTHR23342:SF0">
    <property type="entry name" value="N-ACETYLGLUTAMATE SYNTHASE, MITOCHONDRIAL"/>
    <property type="match status" value="1"/>
</dbReference>
<evidence type="ECO:0000259" key="8">
    <source>
        <dbReference type="Pfam" id="PF00696"/>
    </source>
</evidence>
<evidence type="ECO:0000313" key="9">
    <source>
        <dbReference type="EMBL" id="RKP31981.1"/>
    </source>
</evidence>
<keyword evidence="2" id="KW-0028">Amino-acid biosynthesis</keyword>
<keyword evidence="10" id="KW-1185">Reference proteome</keyword>
<keyword evidence="1" id="KW-0055">Arginine biosynthesis</keyword>
<evidence type="ECO:0000256" key="3">
    <source>
        <dbReference type="ARBA" id="ARBA00022679"/>
    </source>
</evidence>
<reference evidence="10" key="1">
    <citation type="journal article" date="2018" name="Nat. Microbiol.">
        <title>Leveraging single-cell genomics to expand the fungal tree of life.</title>
        <authorList>
            <person name="Ahrendt S.R."/>
            <person name="Quandt C.A."/>
            <person name="Ciobanu D."/>
            <person name="Clum A."/>
            <person name="Salamov A."/>
            <person name="Andreopoulos B."/>
            <person name="Cheng J.F."/>
            <person name="Woyke T."/>
            <person name="Pelin A."/>
            <person name="Henrissat B."/>
            <person name="Reynolds N.K."/>
            <person name="Benny G.L."/>
            <person name="Smith M.E."/>
            <person name="James T.Y."/>
            <person name="Grigoriev I.V."/>
        </authorList>
    </citation>
    <scope>NUCLEOTIDE SEQUENCE [LARGE SCALE GENOMIC DNA]</scope>
    <source>
        <strain evidence="10">Baker2002</strain>
    </source>
</reference>
<evidence type="ECO:0000256" key="5">
    <source>
        <dbReference type="ARBA" id="ARBA00022777"/>
    </source>
</evidence>
<dbReference type="AlphaFoldDB" id="A0A4P9ZI32"/>
<evidence type="ECO:0000256" key="6">
    <source>
        <dbReference type="ARBA" id="ARBA00022840"/>
    </source>
</evidence>
<evidence type="ECO:0000256" key="1">
    <source>
        <dbReference type="ARBA" id="ARBA00022571"/>
    </source>
</evidence>
<dbReference type="OrthoDB" id="438291at2759"/>
<name>A0A4P9ZI32_9ASCO</name>
<proteinExistence type="predicted"/>
<keyword evidence="4" id="KW-0547">Nucleotide-binding</keyword>
<comment type="pathway">
    <text evidence="7">Amino-acid biosynthesis.</text>
</comment>
<feature type="domain" description="Aspartate/glutamate/uridylate kinase" evidence="8">
    <location>
        <begin position="76"/>
        <end position="248"/>
    </location>
</feature>
<dbReference type="InterPro" id="IPR001048">
    <property type="entry name" value="Asp/Glu/Uridylate_kinase"/>
</dbReference>
<dbReference type="PANTHER" id="PTHR23342">
    <property type="entry name" value="N-ACETYLGLUTAMATE SYNTHASE"/>
    <property type="match status" value="1"/>
</dbReference>
<dbReference type="GO" id="GO:0003942">
    <property type="term" value="F:N-acetyl-gamma-glutamyl-phosphate reductase activity"/>
    <property type="evidence" value="ECO:0007669"/>
    <property type="project" value="TreeGrafter"/>
</dbReference>
<evidence type="ECO:0000256" key="7">
    <source>
        <dbReference type="ARBA" id="ARBA00029440"/>
    </source>
</evidence>